<evidence type="ECO:0000256" key="4">
    <source>
        <dbReference type="ARBA" id="ARBA00022839"/>
    </source>
</evidence>
<keyword evidence="2 5" id="KW-0540">Nuclease</keyword>
<evidence type="ECO:0000313" key="8">
    <source>
        <dbReference type="EMBL" id="MFC3199651.1"/>
    </source>
</evidence>
<feature type="domain" description="OB-fold nucleic acid binding" evidence="7">
    <location>
        <begin position="11"/>
        <end position="117"/>
    </location>
</feature>
<reference evidence="9" key="1">
    <citation type="journal article" date="2019" name="Int. J. Syst. Evol. Microbiol.">
        <title>The Global Catalogue of Microorganisms (GCM) 10K type strain sequencing project: providing services to taxonomists for standard genome sequencing and annotation.</title>
        <authorList>
            <consortium name="The Broad Institute Genomics Platform"/>
            <consortium name="The Broad Institute Genome Sequencing Center for Infectious Disease"/>
            <person name="Wu L."/>
            <person name="Ma J."/>
        </authorList>
    </citation>
    <scope>NUCLEOTIDE SEQUENCE [LARGE SCALE GENOMIC DNA]</scope>
    <source>
        <strain evidence="9">KCTC 52416</strain>
    </source>
</reference>
<dbReference type="Proteomes" id="UP001595526">
    <property type="component" value="Unassembled WGS sequence"/>
</dbReference>
<dbReference type="GO" id="GO:0008855">
    <property type="term" value="F:exodeoxyribonuclease VII activity"/>
    <property type="evidence" value="ECO:0007669"/>
    <property type="project" value="UniProtKB-EC"/>
</dbReference>
<dbReference type="Pfam" id="PF02601">
    <property type="entry name" value="Exonuc_VII_L"/>
    <property type="match status" value="1"/>
</dbReference>
<dbReference type="CDD" id="cd04489">
    <property type="entry name" value="ExoVII_LU_OBF"/>
    <property type="match status" value="1"/>
</dbReference>
<evidence type="ECO:0000256" key="5">
    <source>
        <dbReference type="RuleBase" id="RU004355"/>
    </source>
</evidence>
<comment type="subcellular location">
    <subcellularLocation>
        <location evidence="5">Cytoplasm</location>
    </subcellularLocation>
</comment>
<dbReference type="EMBL" id="JBHRTA010000059">
    <property type="protein sequence ID" value="MFC3199651.1"/>
    <property type="molecule type" value="Genomic_DNA"/>
</dbReference>
<keyword evidence="9" id="KW-1185">Reference proteome</keyword>
<gene>
    <name evidence="8" type="primary">xseA</name>
    <name evidence="8" type="ORF">ACFOET_18685</name>
</gene>
<evidence type="ECO:0000256" key="1">
    <source>
        <dbReference type="ARBA" id="ARBA00022490"/>
    </source>
</evidence>
<evidence type="ECO:0000256" key="3">
    <source>
        <dbReference type="ARBA" id="ARBA00022801"/>
    </source>
</evidence>
<protein>
    <recommendedName>
        <fullName evidence="5">Exodeoxyribonuclease 7 large subunit</fullName>
        <ecNumber evidence="5">3.1.11.6</ecNumber>
    </recommendedName>
</protein>
<dbReference type="PANTHER" id="PTHR30008:SF0">
    <property type="entry name" value="EXODEOXYRIBONUCLEASE 7 LARGE SUBUNIT"/>
    <property type="match status" value="1"/>
</dbReference>
<dbReference type="EC" id="3.1.11.6" evidence="5"/>
<comment type="catalytic activity">
    <reaction evidence="5">
        <text>Exonucleolytic cleavage in either 5'- to 3'- or 3'- to 5'-direction to yield nucleoside 5'-phosphates.</text>
        <dbReference type="EC" id="3.1.11.6"/>
    </reaction>
</comment>
<dbReference type="InterPro" id="IPR020579">
    <property type="entry name" value="Exonuc_VII_lsu_C"/>
</dbReference>
<sequence length="445" mass="50154">MPEKLADKTIFSLAEVARSIQKTVAERYKSAYWIKAEMNKLNYYSHSGHCYPELVEKKDGKVIAEMRSVLWSGDYQRINQRFTALIKEPLKNGITILFQATISYDALYGLSLRILDIDPAYSLGELEREKLESISRLKQEGLFYRNKQLPFPLIPKRLAIISVDTSKGYSDFLKIINGNPWGYRFEQMLYPALLQGDRSVRSIIEQLARIAERREAYDVVAIIRGGGGDVGLSSYNNYLLASAIAQFPIPVLTGIGHSTNETVSEMVAHHNAITPSELADFLIQRFHAVAVPLAQAQQMLLQKTTQFVSLQKGMLGDRAQYFRLHSIHLLNQQQKVLELTTMRLNMVSNTRLRQDRQALHHPHQALKTASLTSLKQALSDVAATEKSVRLLDPQQVLNRGYSITRINGRALKQADGTTAGDVIETFLASGRIKSTVTEIDSHHDE</sequence>
<dbReference type="RefSeq" id="WP_379025481.1">
    <property type="nucleotide sequence ID" value="NZ_JBHRTA010000059.1"/>
</dbReference>
<comment type="similarity">
    <text evidence="5">Belongs to the XseA family.</text>
</comment>
<organism evidence="8 9">
    <name type="scientific">Parapedobacter deserti</name>
    <dbReference type="NCBI Taxonomy" id="1912957"/>
    <lineage>
        <taxon>Bacteria</taxon>
        <taxon>Pseudomonadati</taxon>
        <taxon>Bacteroidota</taxon>
        <taxon>Sphingobacteriia</taxon>
        <taxon>Sphingobacteriales</taxon>
        <taxon>Sphingobacteriaceae</taxon>
        <taxon>Parapedobacter</taxon>
    </lineage>
</organism>
<keyword evidence="1" id="KW-0963">Cytoplasm</keyword>
<comment type="caution">
    <text evidence="8">The sequence shown here is derived from an EMBL/GenBank/DDBJ whole genome shotgun (WGS) entry which is preliminary data.</text>
</comment>
<feature type="domain" description="Exonuclease VII large subunit C-terminal" evidence="6">
    <location>
        <begin position="142"/>
        <end position="434"/>
    </location>
</feature>
<keyword evidence="3 5" id="KW-0378">Hydrolase</keyword>
<keyword evidence="4 5" id="KW-0269">Exonuclease</keyword>
<dbReference type="NCBIfam" id="TIGR00237">
    <property type="entry name" value="xseA"/>
    <property type="match status" value="1"/>
</dbReference>
<evidence type="ECO:0000259" key="6">
    <source>
        <dbReference type="Pfam" id="PF02601"/>
    </source>
</evidence>
<dbReference type="Pfam" id="PF13742">
    <property type="entry name" value="tRNA_anti_2"/>
    <property type="match status" value="1"/>
</dbReference>
<evidence type="ECO:0000256" key="2">
    <source>
        <dbReference type="ARBA" id="ARBA00022722"/>
    </source>
</evidence>
<dbReference type="PANTHER" id="PTHR30008">
    <property type="entry name" value="EXODEOXYRIBONUCLEASE 7 LARGE SUBUNIT"/>
    <property type="match status" value="1"/>
</dbReference>
<evidence type="ECO:0000313" key="9">
    <source>
        <dbReference type="Proteomes" id="UP001595526"/>
    </source>
</evidence>
<accession>A0ABV7JNR6</accession>
<proteinExistence type="inferred from homology"/>
<evidence type="ECO:0000259" key="7">
    <source>
        <dbReference type="Pfam" id="PF13742"/>
    </source>
</evidence>
<dbReference type="InterPro" id="IPR003753">
    <property type="entry name" value="Exonuc_VII_L"/>
</dbReference>
<dbReference type="InterPro" id="IPR025824">
    <property type="entry name" value="OB-fold_nuc-bd_dom"/>
</dbReference>
<name>A0ABV7JNR6_9SPHI</name>